<name>A0ABT0A0R2_9GAMM</name>
<dbReference type="RefSeq" id="WP_243318381.1">
    <property type="nucleotide sequence ID" value="NZ_JALGCL010000001.1"/>
</dbReference>
<keyword evidence="2" id="KW-1185">Reference proteome</keyword>
<sequence>MGKPIPVELNPAHQIEIDGALVAEALGLEVARFRQLLEDRKITVLCERGLDEDAGQYRASFYHEGRRARLVVDEAGRILGEIEQQPASAR</sequence>
<dbReference type="Pfam" id="PF20132">
    <property type="entry name" value="DUF6522"/>
    <property type="match status" value="1"/>
</dbReference>
<comment type="caution">
    <text evidence="1">The sequence shown here is derived from an EMBL/GenBank/DDBJ whole genome shotgun (WGS) entry which is preliminary data.</text>
</comment>
<evidence type="ECO:0000313" key="1">
    <source>
        <dbReference type="EMBL" id="MCJ0824543.1"/>
    </source>
</evidence>
<organism evidence="1 2">
    <name type="scientific">Cognatiluteimonas sedimenti</name>
    <dbReference type="NCBI Taxonomy" id="2927791"/>
    <lineage>
        <taxon>Bacteria</taxon>
        <taxon>Pseudomonadati</taxon>
        <taxon>Pseudomonadota</taxon>
        <taxon>Gammaproteobacteria</taxon>
        <taxon>Lysobacterales</taxon>
        <taxon>Lysobacteraceae</taxon>
        <taxon>Cognatiluteimonas</taxon>
    </lineage>
</organism>
<dbReference type="InterPro" id="IPR045389">
    <property type="entry name" value="DUF6522"/>
</dbReference>
<gene>
    <name evidence="1" type="ORF">MQC88_00975</name>
</gene>
<dbReference type="EMBL" id="JALGCL010000001">
    <property type="protein sequence ID" value="MCJ0824543.1"/>
    <property type="molecule type" value="Genomic_DNA"/>
</dbReference>
<evidence type="ECO:0000313" key="2">
    <source>
        <dbReference type="Proteomes" id="UP001165423"/>
    </source>
</evidence>
<dbReference type="Proteomes" id="UP001165423">
    <property type="component" value="Unassembled WGS sequence"/>
</dbReference>
<accession>A0ABT0A0R2</accession>
<protein>
    <submittedName>
        <fullName evidence="1">DUF6522 family protein</fullName>
    </submittedName>
</protein>
<reference evidence="1 2" key="1">
    <citation type="submission" date="2022-03" db="EMBL/GenBank/DDBJ databases">
        <title>Luteimonas soily sp. nov., a novel bacterium isolated from the soil.</title>
        <authorList>
            <person name="Zhang X."/>
        </authorList>
    </citation>
    <scope>NUCLEOTIDE SEQUENCE [LARGE SCALE GENOMIC DNA]</scope>
    <source>
        <strain evidence="1 2">50</strain>
    </source>
</reference>
<proteinExistence type="predicted"/>